<evidence type="ECO:0000256" key="2">
    <source>
        <dbReference type="SAM" id="Phobius"/>
    </source>
</evidence>
<keyword evidence="2" id="KW-0812">Transmembrane</keyword>
<keyword evidence="2" id="KW-0472">Membrane</keyword>
<feature type="transmembrane region" description="Helical" evidence="2">
    <location>
        <begin position="116"/>
        <end position="134"/>
    </location>
</feature>
<evidence type="ECO:0000256" key="1">
    <source>
        <dbReference type="SAM" id="MobiDB-lite"/>
    </source>
</evidence>
<name>A0ABW2TK92_9PSEU</name>
<dbReference type="Proteomes" id="UP001596512">
    <property type="component" value="Unassembled WGS sequence"/>
</dbReference>
<feature type="region of interest" description="Disordered" evidence="1">
    <location>
        <begin position="218"/>
        <end position="243"/>
    </location>
</feature>
<evidence type="ECO:0000313" key="4">
    <source>
        <dbReference type="Proteomes" id="UP001596512"/>
    </source>
</evidence>
<feature type="transmembrane region" description="Helical" evidence="2">
    <location>
        <begin position="43"/>
        <end position="64"/>
    </location>
</feature>
<feature type="transmembrane region" description="Helical" evidence="2">
    <location>
        <begin position="76"/>
        <end position="96"/>
    </location>
</feature>
<organism evidence="3 4">
    <name type="scientific">Actinokineospora soli</name>
    <dbReference type="NCBI Taxonomy" id="1048753"/>
    <lineage>
        <taxon>Bacteria</taxon>
        <taxon>Bacillati</taxon>
        <taxon>Actinomycetota</taxon>
        <taxon>Actinomycetes</taxon>
        <taxon>Pseudonocardiales</taxon>
        <taxon>Pseudonocardiaceae</taxon>
        <taxon>Actinokineospora</taxon>
    </lineage>
</organism>
<evidence type="ECO:0008006" key="5">
    <source>
        <dbReference type="Google" id="ProtNLM"/>
    </source>
</evidence>
<keyword evidence="2" id="KW-1133">Transmembrane helix</keyword>
<proteinExistence type="predicted"/>
<accession>A0ABW2TK92</accession>
<evidence type="ECO:0000313" key="3">
    <source>
        <dbReference type="EMBL" id="MFC7613412.1"/>
    </source>
</evidence>
<dbReference type="EMBL" id="JBHTEY010000004">
    <property type="protein sequence ID" value="MFC7613412.1"/>
    <property type="molecule type" value="Genomic_DNA"/>
</dbReference>
<protein>
    <recommendedName>
        <fullName evidence="5">CAAX protease self-immunity</fullName>
    </recommendedName>
</protein>
<sequence length="243" mass="24191">MPSAAGVLLLGVAQLALVALPRAPRVGAVAARAVRIVRTAPMTVYLAYLCTALLVTGMACALGARHAPALPWLTRPSTLLALGLVAVPGLVGFLLFEWRSAPEGGSADGLSRWEGVAAALGVAYGALGVLGFAAGPGASVLGLPLDPMAGIIHLLLGWYLLHAVRVGTSSRPGPWLLAALACVPAVLVRPGAAGLVLHGATVVLAAVAAVACGARRKPQVGDGAESSVCQASGQPEGACGRLS</sequence>
<reference evidence="4" key="1">
    <citation type="journal article" date="2019" name="Int. J. Syst. Evol. Microbiol.">
        <title>The Global Catalogue of Microorganisms (GCM) 10K type strain sequencing project: providing services to taxonomists for standard genome sequencing and annotation.</title>
        <authorList>
            <consortium name="The Broad Institute Genomics Platform"/>
            <consortium name="The Broad Institute Genome Sequencing Center for Infectious Disease"/>
            <person name="Wu L."/>
            <person name="Ma J."/>
        </authorList>
    </citation>
    <scope>NUCLEOTIDE SEQUENCE [LARGE SCALE GENOMIC DNA]</scope>
    <source>
        <strain evidence="4">JCM 17695</strain>
    </source>
</reference>
<feature type="transmembrane region" description="Helical" evidence="2">
    <location>
        <begin position="195"/>
        <end position="214"/>
    </location>
</feature>
<keyword evidence="4" id="KW-1185">Reference proteome</keyword>
<gene>
    <name evidence="3" type="ORF">ACFQV2_07140</name>
</gene>
<comment type="caution">
    <text evidence="3">The sequence shown here is derived from an EMBL/GenBank/DDBJ whole genome shotgun (WGS) entry which is preliminary data.</text>
</comment>